<evidence type="ECO:0000259" key="27">
    <source>
        <dbReference type="PROSITE" id="PS50894"/>
    </source>
</evidence>
<evidence type="ECO:0000256" key="9">
    <source>
        <dbReference type="ARBA" id="ARBA00022777"/>
    </source>
</evidence>
<comment type="subunit">
    <text evidence="15">At low DSF concentrations, interacts with RpfF.</text>
</comment>
<evidence type="ECO:0000256" key="10">
    <source>
        <dbReference type="ARBA" id="ARBA00022840"/>
    </source>
</evidence>
<dbReference type="InterPro" id="IPR000014">
    <property type="entry name" value="PAS"/>
</dbReference>
<evidence type="ECO:0000256" key="8">
    <source>
        <dbReference type="ARBA" id="ARBA00022741"/>
    </source>
</evidence>
<dbReference type="Pfam" id="PF00512">
    <property type="entry name" value="HisKA"/>
    <property type="match status" value="1"/>
</dbReference>
<dbReference type="InterPro" id="IPR003594">
    <property type="entry name" value="HATPase_dom"/>
</dbReference>
<feature type="domain" description="PAC" evidence="25">
    <location>
        <begin position="346"/>
        <end position="398"/>
    </location>
</feature>
<dbReference type="Proteomes" id="UP000013232">
    <property type="component" value="Unassembled WGS sequence"/>
</dbReference>
<feature type="modified residue" description="Phosphohistidine" evidence="18">
    <location>
        <position position="1128"/>
    </location>
</feature>
<evidence type="ECO:0000256" key="16">
    <source>
        <dbReference type="ARBA" id="ARBA00068150"/>
    </source>
</evidence>
<dbReference type="CDD" id="cd00130">
    <property type="entry name" value="PAS"/>
    <property type="match status" value="2"/>
</dbReference>
<evidence type="ECO:0000259" key="24">
    <source>
        <dbReference type="PROSITE" id="PS50112"/>
    </source>
</evidence>
<dbReference type="InterPro" id="IPR036097">
    <property type="entry name" value="HisK_dim/P_sf"/>
</dbReference>
<dbReference type="PROSITE" id="PS50113">
    <property type="entry name" value="PAC"/>
    <property type="match status" value="2"/>
</dbReference>
<dbReference type="PRINTS" id="PR00344">
    <property type="entry name" value="BCTRLSENSOR"/>
</dbReference>
<gene>
    <name evidence="28" type="ORF">C666_16100</name>
</gene>
<dbReference type="InterPro" id="IPR000700">
    <property type="entry name" value="PAS-assoc_C"/>
</dbReference>
<evidence type="ECO:0000259" key="25">
    <source>
        <dbReference type="PROSITE" id="PS50113"/>
    </source>
</evidence>
<evidence type="ECO:0000256" key="13">
    <source>
        <dbReference type="ARBA" id="ARBA00023136"/>
    </source>
</evidence>
<dbReference type="Gene3D" id="1.20.120.160">
    <property type="entry name" value="HPT domain"/>
    <property type="match status" value="1"/>
</dbReference>
<evidence type="ECO:0000256" key="14">
    <source>
        <dbReference type="ARBA" id="ARBA00058004"/>
    </source>
</evidence>
<evidence type="ECO:0000259" key="26">
    <source>
        <dbReference type="PROSITE" id="PS50885"/>
    </source>
</evidence>
<dbReference type="PROSITE" id="PS50112">
    <property type="entry name" value="PAS"/>
    <property type="match status" value="2"/>
</dbReference>
<dbReference type="PANTHER" id="PTHR45339:SF1">
    <property type="entry name" value="HYBRID SIGNAL TRANSDUCTION HISTIDINE KINASE J"/>
    <property type="match status" value="1"/>
</dbReference>
<dbReference type="GO" id="GO:0005886">
    <property type="term" value="C:plasma membrane"/>
    <property type="evidence" value="ECO:0007669"/>
    <property type="project" value="UniProtKB-SubCell"/>
</dbReference>
<dbReference type="NCBIfam" id="TIGR00229">
    <property type="entry name" value="sensory_box"/>
    <property type="match status" value="2"/>
</dbReference>
<dbReference type="InterPro" id="IPR036641">
    <property type="entry name" value="HPT_dom_sf"/>
</dbReference>
<dbReference type="SMART" id="SM00073">
    <property type="entry name" value="HPT"/>
    <property type="match status" value="1"/>
</dbReference>
<evidence type="ECO:0000256" key="18">
    <source>
        <dbReference type="PROSITE-ProRule" id="PRU00110"/>
    </source>
</evidence>
<comment type="catalytic activity">
    <reaction evidence="1">
        <text>ATP + protein L-histidine = ADP + protein N-phospho-L-histidine.</text>
        <dbReference type="EC" id="2.7.13.3"/>
    </reaction>
</comment>
<keyword evidence="11 21" id="KW-1133">Transmembrane helix</keyword>
<evidence type="ECO:0000256" key="21">
    <source>
        <dbReference type="SAM" id="Phobius"/>
    </source>
</evidence>
<dbReference type="InterPro" id="IPR008207">
    <property type="entry name" value="Sig_transdc_His_kin_Hpt_dom"/>
</dbReference>
<dbReference type="InterPro" id="IPR013767">
    <property type="entry name" value="PAS_fold"/>
</dbReference>
<sequence length="1285" mass="139888">MKLAKLGSRLTWALVGLLAAAALSVVLGFMLARQQHDALDALHRAGDAATRLQLGKDLMVSAVRNHAATGDDAWRQAYLTQKDITRSWDETLEAFVTQPGREQDASLLLQARRESAALAELETQIFAAVQRGDRRQAMELAHGEHYRAARQASTRPLVELDQRLQTAYAAMEQAQRRDLSVATLASVLLLLLGMAMLVTVMQGFYRRRVLQPLVELTGMSARMLAGEHGVRYTHSEESGEIGDLSRALQGHQQTMRELDAERERLRRAEAWYRQIIEFSPDGMLIVDADGRIVIANPKAHEQFGYQAGSLAGLCVDELVPADLRPSHPAMRARFTGSGGNRPLDNIAGSFRAAKHDGSEFPVELGLTHLPDLDGQRTCTCVTVRDITQRKAYEQTIASQLAFQRVLLDTLPHPMFFKDDKGCYLGFNQAFLDAFGVTQEALLGKSVLQFMQVPAEDRPTYQAANDRILREGGTFTAEMRLPFADGRTHDVLYSLRSHSGSDGAVAGLVGALIDISVQKQAEQAQIEAKHLAEEATRLKSDFLANMSHEIRTPMNVIMGMAHLALDSAPDPRQRNYLEKIHAASETLLGIINDILDFSKIEAGKMHFEETDFFLEDVLGNLADLGTAKAQDKGLELLFDVGIDVPTGLRGDPLRLGQVLNNLLSNALKFTEQGEVTVTIRQEQAADDGAWLYFEVSDTGIGIGEEQRQHLFQAFAQADTSTSRRYGGTGLGLTICKHLVELMGGEIGVDSEPGIGSTFYFRAPFRLQSRQRKLAINSEDLRGMRILVVDDNASAREILQGMLRALKFDVTAAPNAARAITLLEDACAAGQPYRLVLMDWMMPGTGGIDAIRQIRTNPRIGETPFFVMVTAFCREELRERIGGLPVAGLLEKPITPSTLLDSILGAFGAEIANQPRKKALQIEFLEAQRALRGTHLLLVEDNVVNQEMSTDILGRSGVRVDIAGNGAEALSMVARTRYDGILMDCQMPVMDGFEATRRIRRLKDCEHLPIIAMTANAMNGDRERCLEAGMDDHISKPIDVQQLFIRLHQWIKLRAPRPEQPGAPDTQADTAPLPAIPGLQMESALQRLGGDDALLHKLLRRFCETQSGAAALIAQALADGDKDGATRFAHTLKGLAGTIGARALASCAADVETRLHHGTPVDEALRELAGTLEALTAAIQGALGADEASRHDGPAPEAPAEAHLTGPAGLDALRAGLLRLEALLRDDDGEAGGHLDTLIDALAGLGLSGRAAELQDLVAQYRFDEALASLDGLRRACPALAASGAHP</sequence>
<dbReference type="SMART" id="SM00388">
    <property type="entry name" value="HisKA"/>
    <property type="match status" value="1"/>
</dbReference>
<dbReference type="SMART" id="SM00448">
    <property type="entry name" value="REC"/>
    <property type="match status" value="2"/>
</dbReference>
<evidence type="ECO:0000256" key="19">
    <source>
        <dbReference type="PROSITE-ProRule" id="PRU00169"/>
    </source>
</evidence>
<evidence type="ECO:0000313" key="29">
    <source>
        <dbReference type="Proteomes" id="UP000013232"/>
    </source>
</evidence>
<comment type="caution">
    <text evidence="28">The sequence shown here is derived from an EMBL/GenBank/DDBJ whole genome shotgun (WGS) entry which is preliminary data.</text>
</comment>
<dbReference type="InterPro" id="IPR001610">
    <property type="entry name" value="PAC"/>
</dbReference>
<dbReference type="Gene3D" id="3.30.450.20">
    <property type="entry name" value="PAS domain"/>
    <property type="match status" value="2"/>
</dbReference>
<evidence type="ECO:0000313" key="28">
    <source>
        <dbReference type="EMBL" id="ENO85047.1"/>
    </source>
</evidence>
<evidence type="ECO:0000256" key="2">
    <source>
        <dbReference type="ARBA" id="ARBA00004651"/>
    </source>
</evidence>
<keyword evidence="6" id="KW-0808">Transferase</keyword>
<evidence type="ECO:0000256" key="17">
    <source>
        <dbReference type="ARBA" id="ARBA00070152"/>
    </source>
</evidence>
<dbReference type="FunFam" id="1.10.287.130:FF:000002">
    <property type="entry name" value="Two-component osmosensing histidine kinase"/>
    <property type="match status" value="1"/>
</dbReference>
<feature type="domain" description="PAS" evidence="24">
    <location>
        <begin position="268"/>
        <end position="312"/>
    </location>
</feature>
<feature type="domain" description="HAMP" evidence="26">
    <location>
        <begin position="207"/>
        <end position="260"/>
    </location>
</feature>
<dbReference type="Gene3D" id="1.10.287.130">
    <property type="match status" value="1"/>
</dbReference>
<dbReference type="Pfam" id="PF00989">
    <property type="entry name" value="PAS"/>
    <property type="match status" value="1"/>
</dbReference>
<dbReference type="Gene3D" id="3.30.565.10">
    <property type="entry name" value="Histidine kinase-like ATPase, C-terminal domain"/>
    <property type="match status" value="1"/>
</dbReference>
<dbReference type="InterPro" id="IPR003661">
    <property type="entry name" value="HisK_dim/P_dom"/>
</dbReference>
<dbReference type="SMART" id="SM00086">
    <property type="entry name" value="PAC"/>
    <property type="match status" value="2"/>
</dbReference>
<proteinExistence type="predicted"/>
<evidence type="ECO:0000256" key="15">
    <source>
        <dbReference type="ARBA" id="ARBA00064003"/>
    </source>
</evidence>
<protein>
    <recommendedName>
        <fullName evidence="16">Sensory/regulatory protein RpfC</fullName>
        <ecNumber evidence="3">2.7.13.3</ecNumber>
    </recommendedName>
    <alternativeName>
        <fullName evidence="17">Virulence sensor protein BvgS</fullName>
    </alternativeName>
</protein>
<dbReference type="eggNOG" id="COG0642">
    <property type="taxonomic scope" value="Bacteria"/>
</dbReference>
<comment type="function">
    <text evidence="14">Member of the two-component regulatory system BvgS/BvgA. Phosphorylates BvgA via a four-step phosphorelay in response to environmental signals.</text>
</comment>
<dbReference type="CDD" id="cd16922">
    <property type="entry name" value="HATPase_EvgS-ArcB-TorS-like"/>
    <property type="match status" value="1"/>
</dbReference>
<dbReference type="SUPFAM" id="SSF47384">
    <property type="entry name" value="Homodimeric domain of signal transducing histidine kinase"/>
    <property type="match status" value="1"/>
</dbReference>
<keyword evidence="5 19" id="KW-0597">Phosphoprotein</keyword>
<feature type="coiled-coil region" evidence="20">
    <location>
        <begin position="241"/>
        <end position="268"/>
    </location>
</feature>
<evidence type="ECO:0000259" key="23">
    <source>
        <dbReference type="PROSITE" id="PS50110"/>
    </source>
</evidence>
<dbReference type="PROSITE" id="PS50894">
    <property type="entry name" value="HPT"/>
    <property type="match status" value="1"/>
</dbReference>
<feature type="transmembrane region" description="Helical" evidence="21">
    <location>
        <begin position="12"/>
        <end position="32"/>
    </location>
</feature>
<feature type="domain" description="PAC" evidence="25">
    <location>
        <begin position="474"/>
        <end position="526"/>
    </location>
</feature>
<feature type="modified residue" description="4-aspartylphosphate" evidence="19">
    <location>
        <position position="982"/>
    </location>
</feature>
<dbReference type="GO" id="GO:0000155">
    <property type="term" value="F:phosphorelay sensor kinase activity"/>
    <property type="evidence" value="ECO:0007669"/>
    <property type="project" value="InterPro"/>
</dbReference>
<dbReference type="PROSITE" id="PS50109">
    <property type="entry name" value="HIS_KIN"/>
    <property type="match status" value="1"/>
</dbReference>
<evidence type="ECO:0000256" key="11">
    <source>
        <dbReference type="ARBA" id="ARBA00022989"/>
    </source>
</evidence>
<reference evidence="28 29" key="1">
    <citation type="submission" date="2012-09" db="EMBL/GenBank/DDBJ databases">
        <title>Draft Genome Sequences of 6 Strains from Genus Thauera.</title>
        <authorList>
            <person name="Liu B."/>
            <person name="Shapleigh J.P."/>
            <person name="Frostegard A.H."/>
        </authorList>
    </citation>
    <scope>NUCLEOTIDE SEQUENCE [LARGE SCALE GENOMIC DNA]</scope>
    <source>
        <strain evidence="29">47Lol / DSM 12138</strain>
    </source>
</reference>
<keyword evidence="8" id="KW-0547">Nucleotide-binding</keyword>
<keyword evidence="13 21" id="KW-0472">Membrane</keyword>
<dbReference type="FunFam" id="3.30.565.10:FF:000010">
    <property type="entry name" value="Sensor histidine kinase RcsC"/>
    <property type="match status" value="1"/>
</dbReference>
<dbReference type="InterPro" id="IPR036890">
    <property type="entry name" value="HATPase_C_sf"/>
</dbReference>
<dbReference type="GO" id="GO:0005524">
    <property type="term" value="F:ATP binding"/>
    <property type="evidence" value="ECO:0007669"/>
    <property type="project" value="UniProtKB-KW"/>
</dbReference>
<dbReference type="Gene3D" id="6.10.340.10">
    <property type="match status" value="1"/>
</dbReference>
<evidence type="ECO:0000256" key="12">
    <source>
        <dbReference type="ARBA" id="ARBA00023012"/>
    </source>
</evidence>
<evidence type="ECO:0000256" key="6">
    <source>
        <dbReference type="ARBA" id="ARBA00022679"/>
    </source>
</evidence>
<evidence type="ECO:0000256" key="7">
    <source>
        <dbReference type="ARBA" id="ARBA00022692"/>
    </source>
</evidence>
<dbReference type="InterPro" id="IPR003660">
    <property type="entry name" value="HAMP_dom"/>
</dbReference>
<dbReference type="SMART" id="SM00387">
    <property type="entry name" value="HATPase_c"/>
    <property type="match status" value="1"/>
</dbReference>
<dbReference type="OrthoDB" id="8552871at2"/>
<feature type="domain" description="PAS" evidence="24">
    <location>
        <begin position="399"/>
        <end position="471"/>
    </location>
</feature>
<dbReference type="CDD" id="cd00082">
    <property type="entry name" value="HisKA"/>
    <property type="match status" value="1"/>
</dbReference>
<keyword evidence="7 21" id="KW-0812">Transmembrane</keyword>
<keyword evidence="20" id="KW-0175">Coiled coil</keyword>
<dbReference type="EMBL" id="AMXE01000086">
    <property type="protein sequence ID" value="ENO85047.1"/>
    <property type="molecule type" value="Genomic_DNA"/>
</dbReference>
<dbReference type="SUPFAM" id="SSF55874">
    <property type="entry name" value="ATPase domain of HSP90 chaperone/DNA topoisomerase II/histidine kinase"/>
    <property type="match status" value="1"/>
</dbReference>
<dbReference type="PANTHER" id="PTHR45339">
    <property type="entry name" value="HYBRID SIGNAL TRANSDUCTION HISTIDINE KINASE J"/>
    <property type="match status" value="1"/>
</dbReference>
<evidence type="ECO:0000256" key="5">
    <source>
        <dbReference type="ARBA" id="ARBA00022553"/>
    </source>
</evidence>
<keyword evidence="12" id="KW-0902">Two-component regulatory system</keyword>
<dbReference type="STRING" id="1123367.GCA_000621305_03184"/>
<dbReference type="InterPro" id="IPR001789">
    <property type="entry name" value="Sig_transdc_resp-reg_receiver"/>
</dbReference>
<dbReference type="SUPFAM" id="SSF47226">
    <property type="entry name" value="Histidine-containing phosphotransfer domain, HPT domain"/>
    <property type="match status" value="1"/>
</dbReference>
<keyword evidence="9 28" id="KW-0418">Kinase</keyword>
<organism evidence="28 29">
    <name type="scientific">Thauera linaloolentis (strain DSM 12138 / JCM 21573 / CCUG 41526 / CIP 105981 / IAM 15112 / NBRC 102519 / 47Lol)</name>
    <dbReference type="NCBI Taxonomy" id="1123367"/>
    <lineage>
        <taxon>Bacteria</taxon>
        <taxon>Pseudomonadati</taxon>
        <taxon>Pseudomonadota</taxon>
        <taxon>Betaproteobacteria</taxon>
        <taxon>Rhodocyclales</taxon>
        <taxon>Zoogloeaceae</taxon>
        <taxon>Thauera</taxon>
    </lineage>
</organism>
<dbReference type="SMART" id="SM00304">
    <property type="entry name" value="HAMP"/>
    <property type="match status" value="2"/>
</dbReference>
<evidence type="ECO:0000256" key="4">
    <source>
        <dbReference type="ARBA" id="ARBA00022475"/>
    </source>
</evidence>
<dbReference type="InterPro" id="IPR005467">
    <property type="entry name" value="His_kinase_dom"/>
</dbReference>
<dbReference type="InterPro" id="IPR004358">
    <property type="entry name" value="Sig_transdc_His_kin-like_C"/>
</dbReference>
<feature type="modified residue" description="4-aspartylphosphate" evidence="19">
    <location>
        <position position="837"/>
    </location>
</feature>
<dbReference type="SUPFAM" id="SSF52172">
    <property type="entry name" value="CheY-like"/>
    <property type="match status" value="2"/>
</dbReference>
<dbReference type="eggNOG" id="COG2205">
    <property type="taxonomic scope" value="Bacteria"/>
</dbReference>
<evidence type="ECO:0000256" key="3">
    <source>
        <dbReference type="ARBA" id="ARBA00012438"/>
    </source>
</evidence>
<keyword evidence="29" id="KW-1185">Reference proteome</keyword>
<feature type="transmembrane region" description="Helical" evidence="21">
    <location>
        <begin position="181"/>
        <end position="205"/>
    </location>
</feature>
<feature type="domain" description="Response regulatory" evidence="23">
    <location>
        <begin position="783"/>
        <end position="905"/>
    </location>
</feature>
<dbReference type="SMART" id="SM00091">
    <property type="entry name" value="PAS"/>
    <property type="match status" value="2"/>
</dbReference>
<dbReference type="Pfam" id="PF00072">
    <property type="entry name" value="Response_reg"/>
    <property type="match status" value="2"/>
</dbReference>
<dbReference type="PROSITE" id="PS50110">
    <property type="entry name" value="RESPONSE_REGULATORY"/>
    <property type="match status" value="2"/>
</dbReference>
<evidence type="ECO:0000256" key="1">
    <source>
        <dbReference type="ARBA" id="ARBA00000085"/>
    </source>
</evidence>
<dbReference type="Gene3D" id="3.40.50.2300">
    <property type="match status" value="2"/>
</dbReference>
<dbReference type="Pfam" id="PF02518">
    <property type="entry name" value="HATPase_c"/>
    <property type="match status" value="1"/>
</dbReference>
<dbReference type="GO" id="GO:0006355">
    <property type="term" value="P:regulation of DNA-templated transcription"/>
    <property type="evidence" value="ECO:0007669"/>
    <property type="project" value="InterPro"/>
</dbReference>
<dbReference type="Pfam" id="PF13426">
    <property type="entry name" value="PAS_9"/>
    <property type="match status" value="1"/>
</dbReference>
<comment type="subcellular location">
    <subcellularLocation>
        <location evidence="2">Cell membrane</location>
        <topology evidence="2">Multi-pass membrane protein</topology>
    </subcellularLocation>
</comment>
<evidence type="ECO:0000256" key="20">
    <source>
        <dbReference type="SAM" id="Coils"/>
    </source>
</evidence>
<dbReference type="SUPFAM" id="SSF55785">
    <property type="entry name" value="PYP-like sensor domain (PAS domain)"/>
    <property type="match status" value="2"/>
</dbReference>
<evidence type="ECO:0000259" key="22">
    <source>
        <dbReference type="PROSITE" id="PS50109"/>
    </source>
</evidence>
<feature type="domain" description="Histidine kinase" evidence="22">
    <location>
        <begin position="544"/>
        <end position="765"/>
    </location>
</feature>
<feature type="domain" description="Response regulatory" evidence="23">
    <location>
        <begin position="933"/>
        <end position="1049"/>
    </location>
</feature>
<dbReference type="RefSeq" id="WP_004343424.1">
    <property type="nucleotide sequence ID" value="NZ_AMXE01000086.1"/>
</dbReference>
<name>N6YRQ7_THAL4</name>
<dbReference type="CDD" id="cd17546">
    <property type="entry name" value="REC_hyHK_CKI1_RcsC-like"/>
    <property type="match status" value="2"/>
</dbReference>
<dbReference type="EC" id="2.7.13.3" evidence="3"/>
<dbReference type="InterPro" id="IPR035965">
    <property type="entry name" value="PAS-like_dom_sf"/>
</dbReference>
<dbReference type="Pfam" id="PF01627">
    <property type="entry name" value="Hpt"/>
    <property type="match status" value="1"/>
</dbReference>
<accession>N6YRQ7</accession>
<feature type="domain" description="HPt" evidence="27">
    <location>
        <begin position="1089"/>
        <end position="1180"/>
    </location>
</feature>
<dbReference type="InterPro" id="IPR011006">
    <property type="entry name" value="CheY-like_superfamily"/>
</dbReference>
<keyword evidence="4" id="KW-1003">Cell membrane</keyword>
<keyword evidence="10" id="KW-0067">ATP-binding</keyword>
<dbReference type="PROSITE" id="PS50885">
    <property type="entry name" value="HAMP"/>
    <property type="match status" value="1"/>
</dbReference>